<organism evidence="9 10">
    <name type="scientific">Symbiobacterium terraclitae</name>
    <dbReference type="NCBI Taxonomy" id="557451"/>
    <lineage>
        <taxon>Bacteria</taxon>
        <taxon>Bacillati</taxon>
        <taxon>Bacillota</taxon>
        <taxon>Clostridia</taxon>
        <taxon>Eubacteriales</taxon>
        <taxon>Symbiobacteriaceae</taxon>
        <taxon>Symbiobacterium</taxon>
    </lineage>
</organism>
<name>A0ABS4JP52_9FIRM</name>
<protein>
    <submittedName>
        <fullName evidence="9">Multiple sugar transport system permease protein</fullName>
    </submittedName>
</protein>
<keyword evidence="6 7" id="KW-0472">Membrane</keyword>
<comment type="similarity">
    <text evidence="7">Belongs to the binding-protein-dependent transport system permease family.</text>
</comment>
<feature type="domain" description="ABC transmembrane type-1" evidence="8">
    <location>
        <begin position="72"/>
        <end position="261"/>
    </location>
</feature>
<dbReference type="Gene3D" id="1.10.3720.10">
    <property type="entry name" value="MetI-like"/>
    <property type="match status" value="1"/>
</dbReference>
<evidence type="ECO:0000313" key="9">
    <source>
        <dbReference type="EMBL" id="MBP2017300.1"/>
    </source>
</evidence>
<comment type="subcellular location">
    <subcellularLocation>
        <location evidence="1 7">Cell membrane</location>
        <topology evidence="1 7">Multi-pass membrane protein</topology>
    </subcellularLocation>
</comment>
<feature type="transmembrane region" description="Helical" evidence="7">
    <location>
        <begin position="140"/>
        <end position="161"/>
    </location>
</feature>
<dbReference type="PANTHER" id="PTHR43744">
    <property type="entry name" value="ABC TRANSPORTER PERMEASE PROTEIN MG189-RELATED-RELATED"/>
    <property type="match status" value="1"/>
</dbReference>
<dbReference type="InterPro" id="IPR000515">
    <property type="entry name" value="MetI-like"/>
</dbReference>
<dbReference type="Pfam" id="PF00528">
    <property type="entry name" value="BPD_transp_1"/>
    <property type="match status" value="1"/>
</dbReference>
<feature type="transmembrane region" description="Helical" evidence="7">
    <location>
        <begin position="12"/>
        <end position="35"/>
    </location>
</feature>
<sequence>MEISSRSVRAVLYVLLIGYALITVGPFLLSVSTALTKTQHVHLLFKNWGLPPEPTLENFKYILKSGDFGRWVFNSVVVAGLGTLAKVFFNSLAGYALARIRFPGRELVFWAILATMMIPAAVILIPQYLILSKLGWLDSYYGLIVPFTVSAFGIFLMRQFFSTIPVELEEAAQIDGLSRFGIFWRVVLPLTKPALAAQIIFNFLGDWNNFLWPNLIARSREMYTLTVGLQTFKNEYYSFWNQVLAGSMFLTIPVIIIYLILNRWFIKGITITGMKG</sequence>
<keyword evidence="4 7" id="KW-0812">Transmembrane</keyword>
<keyword evidence="10" id="KW-1185">Reference proteome</keyword>
<evidence type="ECO:0000313" key="10">
    <source>
        <dbReference type="Proteomes" id="UP001519289"/>
    </source>
</evidence>
<keyword evidence="9" id="KW-0762">Sugar transport</keyword>
<dbReference type="RefSeq" id="WP_209465451.1">
    <property type="nucleotide sequence ID" value="NZ_JAGGLG010000004.1"/>
</dbReference>
<feature type="transmembrane region" description="Helical" evidence="7">
    <location>
        <begin position="182"/>
        <end position="204"/>
    </location>
</feature>
<dbReference type="PROSITE" id="PS50928">
    <property type="entry name" value="ABC_TM1"/>
    <property type="match status" value="1"/>
</dbReference>
<evidence type="ECO:0000256" key="4">
    <source>
        <dbReference type="ARBA" id="ARBA00022692"/>
    </source>
</evidence>
<keyword evidence="2 7" id="KW-0813">Transport</keyword>
<dbReference type="PANTHER" id="PTHR43744:SF12">
    <property type="entry name" value="ABC TRANSPORTER PERMEASE PROTEIN MG189-RELATED"/>
    <property type="match status" value="1"/>
</dbReference>
<evidence type="ECO:0000256" key="1">
    <source>
        <dbReference type="ARBA" id="ARBA00004651"/>
    </source>
</evidence>
<dbReference type="InterPro" id="IPR035906">
    <property type="entry name" value="MetI-like_sf"/>
</dbReference>
<dbReference type="EMBL" id="JAGGLG010000004">
    <property type="protein sequence ID" value="MBP2017300.1"/>
    <property type="molecule type" value="Genomic_DNA"/>
</dbReference>
<reference evidence="9 10" key="1">
    <citation type="submission" date="2021-03" db="EMBL/GenBank/DDBJ databases">
        <title>Genomic Encyclopedia of Type Strains, Phase IV (KMG-IV): sequencing the most valuable type-strain genomes for metagenomic binning, comparative biology and taxonomic classification.</title>
        <authorList>
            <person name="Goeker M."/>
        </authorList>
    </citation>
    <scope>NUCLEOTIDE SEQUENCE [LARGE SCALE GENOMIC DNA]</scope>
    <source>
        <strain evidence="9 10">DSM 27138</strain>
    </source>
</reference>
<dbReference type="Proteomes" id="UP001519289">
    <property type="component" value="Unassembled WGS sequence"/>
</dbReference>
<evidence type="ECO:0000256" key="5">
    <source>
        <dbReference type="ARBA" id="ARBA00022989"/>
    </source>
</evidence>
<keyword evidence="3" id="KW-1003">Cell membrane</keyword>
<feature type="transmembrane region" description="Helical" evidence="7">
    <location>
        <begin position="107"/>
        <end position="128"/>
    </location>
</feature>
<feature type="transmembrane region" description="Helical" evidence="7">
    <location>
        <begin position="239"/>
        <end position="261"/>
    </location>
</feature>
<evidence type="ECO:0000256" key="7">
    <source>
        <dbReference type="RuleBase" id="RU363032"/>
    </source>
</evidence>
<dbReference type="CDD" id="cd06261">
    <property type="entry name" value="TM_PBP2"/>
    <property type="match status" value="1"/>
</dbReference>
<feature type="transmembrane region" description="Helical" evidence="7">
    <location>
        <begin position="71"/>
        <end position="95"/>
    </location>
</feature>
<comment type="caution">
    <text evidence="9">The sequence shown here is derived from an EMBL/GenBank/DDBJ whole genome shotgun (WGS) entry which is preliminary data.</text>
</comment>
<dbReference type="SUPFAM" id="SSF161098">
    <property type="entry name" value="MetI-like"/>
    <property type="match status" value="1"/>
</dbReference>
<accession>A0ABS4JP52</accession>
<evidence type="ECO:0000256" key="6">
    <source>
        <dbReference type="ARBA" id="ARBA00023136"/>
    </source>
</evidence>
<evidence type="ECO:0000256" key="2">
    <source>
        <dbReference type="ARBA" id="ARBA00022448"/>
    </source>
</evidence>
<proteinExistence type="inferred from homology"/>
<evidence type="ECO:0000256" key="3">
    <source>
        <dbReference type="ARBA" id="ARBA00022475"/>
    </source>
</evidence>
<gene>
    <name evidence="9" type="ORF">J2Z79_000683</name>
</gene>
<keyword evidence="5 7" id="KW-1133">Transmembrane helix</keyword>
<evidence type="ECO:0000259" key="8">
    <source>
        <dbReference type="PROSITE" id="PS50928"/>
    </source>
</evidence>